<reference evidence="1 2" key="1">
    <citation type="submission" date="2020-07" db="EMBL/GenBank/DDBJ databases">
        <title>MOT database genomes.</title>
        <authorList>
            <person name="Joseph S."/>
            <person name="Aduse-Opoku J."/>
            <person name="Hashim A."/>
            <person name="Wade W."/>
            <person name="Curtis M."/>
        </authorList>
    </citation>
    <scope>NUCLEOTIDE SEQUENCE [LARGE SCALE GENOMIC DNA]</scope>
    <source>
        <strain evidence="1 2">CCW311</strain>
    </source>
</reference>
<accession>A0A7Z0LE49</accession>
<dbReference type="Proteomes" id="UP000563349">
    <property type="component" value="Unassembled WGS sequence"/>
</dbReference>
<sequence length="320" mass="37646">MLYQFFSEFEYDEDVNGAVMSLILNGFVTKYSRELSCNYHEKSKDYRRPRAKTGLNKAEFYTELCAYIPEIQAFRQGEKINIDPDDYFSISILADSILFIFQNITDIKEIESDFLEKDCYEFIDGTVKKSMFREEINQLLERNNLSYHLTTEGVFERKLDENFQSIIELSIPDVEDGIDSLIEESKKLIASYEEEKRKLGLEKIIDAFQRTKSLYAKEQSHLKQSVERLVKNVAEEHVPFREFTNTIMKAITDLSNSAEIRHTERYQSALQSEKQRDYLRVYNILCKRKKGINPAIVELDKKILLERFIPMTQFITDLTT</sequence>
<proteinExistence type="predicted"/>
<feature type="non-terminal residue" evidence="1">
    <location>
        <position position="320"/>
    </location>
</feature>
<organism evidence="1 2">
    <name type="scientific">Streptococcus danieliae</name>
    <dbReference type="NCBI Taxonomy" id="747656"/>
    <lineage>
        <taxon>Bacteria</taxon>
        <taxon>Bacillati</taxon>
        <taxon>Bacillota</taxon>
        <taxon>Bacilli</taxon>
        <taxon>Lactobacillales</taxon>
        <taxon>Streptococcaceae</taxon>
        <taxon>Streptococcus</taxon>
    </lineage>
</organism>
<dbReference type="EMBL" id="JACBYG010000153">
    <property type="protein sequence ID" value="NYS49829.1"/>
    <property type="molecule type" value="Genomic_DNA"/>
</dbReference>
<name>A0A7Z0LE49_9STRE</name>
<comment type="caution">
    <text evidence="1">The sequence shown here is derived from an EMBL/GenBank/DDBJ whole genome shotgun (WGS) entry which is preliminary data.</text>
</comment>
<protein>
    <submittedName>
        <fullName evidence="1">Uncharacterized protein</fullName>
    </submittedName>
</protein>
<evidence type="ECO:0000313" key="2">
    <source>
        <dbReference type="Proteomes" id="UP000563349"/>
    </source>
</evidence>
<keyword evidence="2" id="KW-1185">Reference proteome</keyword>
<gene>
    <name evidence="1" type="ORF">HZY93_07735</name>
</gene>
<dbReference type="RefSeq" id="WP_218925443.1">
    <property type="nucleotide sequence ID" value="NZ_JACBYG010000153.1"/>
</dbReference>
<evidence type="ECO:0000313" key="1">
    <source>
        <dbReference type="EMBL" id="NYS49829.1"/>
    </source>
</evidence>
<dbReference type="AlphaFoldDB" id="A0A7Z0LE49"/>